<proteinExistence type="predicted"/>
<protein>
    <submittedName>
        <fullName evidence="6">Beta-glucosidase</fullName>
    </submittedName>
</protein>
<dbReference type="GO" id="GO:0009251">
    <property type="term" value="P:glucan catabolic process"/>
    <property type="evidence" value="ECO:0007669"/>
    <property type="project" value="TreeGrafter"/>
</dbReference>
<reference evidence="6 7" key="1">
    <citation type="submission" date="2013-08" db="EMBL/GenBank/DDBJ databases">
        <title>Genome sequencing of Lysobacter.</title>
        <authorList>
            <person name="Zhang S."/>
            <person name="Wang G."/>
        </authorList>
    </citation>
    <scope>NUCLEOTIDE SEQUENCE [LARGE SCALE GENOMIC DNA]</scope>
    <source>
        <strain evidence="6 7">GH1-9</strain>
    </source>
</reference>
<evidence type="ECO:0000313" key="6">
    <source>
        <dbReference type="EMBL" id="KGM56035.1"/>
    </source>
</evidence>
<comment type="caution">
    <text evidence="6">The sequence shown here is derived from an EMBL/GenBank/DDBJ whole genome shotgun (WGS) entry which is preliminary data.</text>
</comment>
<feature type="signal peptide" evidence="2">
    <location>
        <begin position="1"/>
        <end position="23"/>
    </location>
</feature>
<gene>
    <name evidence="6" type="ORF">N800_10455</name>
</gene>
<dbReference type="InterPro" id="IPR051915">
    <property type="entry name" value="Cellulose_Degrad_GH3"/>
</dbReference>
<dbReference type="Gene3D" id="2.60.120.430">
    <property type="entry name" value="Galactose-binding lectin"/>
    <property type="match status" value="1"/>
</dbReference>
<dbReference type="InterPro" id="IPR002772">
    <property type="entry name" value="Glyco_hydro_3_C"/>
</dbReference>
<dbReference type="eggNOG" id="COG1472">
    <property type="taxonomic scope" value="Bacteria"/>
</dbReference>
<dbReference type="InterPro" id="IPR036881">
    <property type="entry name" value="Glyco_hydro_3_C_sf"/>
</dbReference>
<evidence type="ECO:0000313" key="7">
    <source>
        <dbReference type="Proteomes" id="UP000029998"/>
    </source>
</evidence>
<evidence type="ECO:0000256" key="1">
    <source>
        <dbReference type="ARBA" id="ARBA00022801"/>
    </source>
</evidence>
<dbReference type="PANTHER" id="PTHR30620:SF77">
    <property type="entry name" value="LYSOSOMAL BETA GLUCOSIDASE-LIKE"/>
    <property type="match status" value="1"/>
</dbReference>
<organism evidence="6 7">
    <name type="scientific">Lysobacter daejeonensis GH1-9</name>
    <dbReference type="NCBI Taxonomy" id="1385517"/>
    <lineage>
        <taxon>Bacteria</taxon>
        <taxon>Pseudomonadati</taxon>
        <taxon>Pseudomonadota</taxon>
        <taxon>Gammaproteobacteria</taxon>
        <taxon>Lysobacterales</taxon>
        <taxon>Lysobacteraceae</taxon>
        <taxon>Aerolutibacter</taxon>
    </lineage>
</organism>
<evidence type="ECO:0000259" key="3">
    <source>
        <dbReference type="Pfam" id="PF00933"/>
    </source>
</evidence>
<dbReference type="Pfam" id="PF01915">
    <property type="entry name" value="Glyco_hydro_3_C"/>
    <property type="match status" value="1"/>
</dbReference>
<dbReference type="Gene3D" id="3.40.50.1700">
    <property type="entry name" value="Glycoside hydrolase family 3 C-terminal domain"/>
    <property type="match status" value="1"/>
</dbReference>
<dbReference type="STRING" id="1385517.N800_10455"/>
<keyword evidence="7" id="KW-1185">Reference proteome</keyword>
<dbReference type="GO" id="GO:0008422">
    <property type="term" value="F:beta-glucosidase activity"/>
    <property type="evidence" value="ECO:0007669"/>
    <property type="project" value="TreeGrafter"/>
</dbReference>
<evidence type="ECO:0000259" key="5">
    <source>
        <dbReference type="Pfam" id="PF18559"/>
    </source>
</evidence>
<dbReference type="PRINTS" id="PR00133">
    <property type="entry name" value="GLHYDRLASE3"/>
</dbReference>
<dbReference type="InterPro" id="IPR041443">
    <property type="entry name" value="Exop_C"/>
</dbReference>
<dbReference type="EMBL" id="AVPU01000002">
    <property type="protein sequence ID" value="KGM56035.1"/>
    <property type="molecule type" value="Genomic_DNA"/>
</dbReference>
<dbReference type="Pfam" id="PF18559">
    <property type="entry name" value="Exop_C"/>
    <property type="match status" value="1"/>
</dbReference>
<dbReference type="Gene3D" id="3.20.20.300">
    <property type="entry name" value="Glycoside hydrolase, family 3, N-terminal domain"/>
    <property type="match status" value="1"/>
</dbReference>
<feature type="domain" description="ExoP galactose-binding-like" evidence="5">
    <location>
        <begin position="671"/>
        <end position="828"/>
    </location>
</feature>
<feature type="domain" description="Glycoside hydrolase family 3 C-terminal" evidence="4">
    <location>
        <begin position="427"/>
        <end position="636"/>
    </location>
</feature>
<dbReference type="InterPro" id="IPR001764">
    <property type="entry name" value="Glyco_hydro_3_N"/>
</dbReference>
<dbReference type="InterPro" id="IPR036962">
    <property type="entry name" value="Glyco_hydro_3_N_sf"/>
</dbReference>
<dbReference type="Proteomes" id="UP000029998">
    <property type="component" value="Unassembled WGS sequence"/>
</dbReference>
<feature type="domain" description="Glycoside hydrolase family 3 N-terminal" evidence="3">
    <location>
        <begin position="65"/>
        <end position="390"/>
    </location>
</feature>
<keyword evidence="2" id="KW-0732">Signal</keyword>
<keyword evidence="1" id="KW-0378">Hydrolase</keyword>
<dbReference type="AlphaFoldDB" id="A0A0A0F0D0"/>
<feature type="chain" id="PRO_5001962582" evidence="2">
    <location>
        <begin position="24"/>
        <end position="846"/>
    </location>
</feature>
<dbReference type="SUPFAM" id="SSF52279">
    <property type="entry name" value="Beta-D-glucan exohydrolase, C-terminal domain"/>
    <property type="match status" value="1"/>
</dbReference>
<dbReference type="InterPro" id="IPR017853">
    <property type="entry name" value="GH"/>
</dbReference>
<evidence type="ECO:0000259" key="4">
    <source>
        <dbReference type="Pfam" id="PF01915"/>
    </source>
</evidence>
<name>A0A0A0F0D0_9GAMM</name>
<evidence type="ECO:0000256" key="2">
    <source>
        <dbReference type="SAM" id="SignalP"/>
    </source>
</evidence>
<sequence>MRVSLLCASLLACVSCVTTQGQGAQASSGGNRNTAELDDWPALRSSIALDPAIEARVAEILASMTLAQKIGQMTQAEIKSITPEQVREHYIGSVLNGGGSWPDKNKHASVADWLALSQRYHDASMATDAKVPVPIIWGTDAVHGHSNIYGATMFPHNVGLGAAHDVGLIEQIGAATARSTRATGIHWVFAPTVAVSRDARWGRAYESFSSDGALVRDYGAAYVRGMQGAFREDGNVVATAKHFIGDGATENGKDQGLARVTKAEMVNVHAQGYYGAIEAGVQTVMASYNSWTDADTGAEYGKMHGAGSLLTGALKQKMGFDGFIVSDWNAIGQLPGCTNSSCPQAINAGVDMIMVPDDWKAFIANTIRQVESGEIPLSRIDDAVTRILRVKLRAGLFETSPAANRYAGDPDALQHRDLARRAVRESLVLLKNDAGVLPLRRDQRVLVVGKGADSVPMQAGGWSLTWQGTDTTNADYPNADTILAGVREAVGKDNVVYSADGTTAVQGDFDVVLAVVGETPYAETNGDIVPSDTVAHSRRHPEDLAVLQRVAAAGKPVVTVFLSGRPLYTNDLMNLSQAFVAAWLPGTEGKGVTDVLFAKRGGGVAHEFRGALTFPWPAVACPDAKKAPLFATGYGLRHGSREPVGTLPVELPQACAAASMLPIFKMADIAPFALHLATGDASRAVGADLNRTIEFPAGKPAVRVQTVQVNTQQDAKQVTWLAPARFYAINPSRNNLAAFARADGAVQFDVVVSARSKAPVMLSMGCGTGCGAEVDLTAALSGYALGSKHTVKVPLACFAERGLDLGGVEVPFAVSASAPFSAAFTDIKVVAGSAKHADAVGCPAKP</sequence>
<dbReference type="SUPFAM" id="SSF51445">
    <property type="entry name" value="(Trans)glycosidases"/>
    <property type="match status" value="1"/>
</dbReference>
<accession>A0A0A0F0D0</accession>
<dbReference type="Pfam" id="PF00933">
    <property type="entry name" value="Glyco_hydro_3"/>
    <property type="match status" value="1"/>
</dbReference>
<dbReference type="PANTHER" id="PTHR30620">
    <property type="entry name" value="PERIPLASMIC BETA-GLUCOSIDASE-RELATED"/>
    <property type="match status" value="1"/>
</dbReference>